<feature type="signal peptide" evidence="1">
    <location>
        <begin position="1"/>
        <end position="21"/>
    </location>
</feature>
<evidence type="ECO:0000313" key="3">
    <source>
        <dbReference type="Proteomes" id="UP000548326"/>
    </source>
</evidence>
<dbReference type="RefSeq" id="WP_183589829.1">
    <property type="nucleotide sequence ID" value="NZ_JACHCA010000022.1"/>
</dbReference>
<accession>A0A841JM04</accession>
<reference evidence="2 3" key="1">
    <citation type="submission" date="2020-08" db="EMBL/GenBank/DDBJ databases">
        <title>Genomic Encyclopedia of Type Strains, Phase IV (KMG-V): Genome sequencing to study the core and pangenomes of soil and plant-associated prokaryotes.</title>
        <authorList>
            <person name="Whitman W."/>
        </authorList>
    </citation>
    <scope>NUCLEOTIDE SEQUENCE [LARGE SCALE GENOMIC DNA]</scope>
    <source>
        <strain evidence="2 3">MP601</strain>
    </source>
</reference>
<feature type="chain" id="PRO_5032959038" evidence="1">
    <location>
        <begin position="22"/>
        <end position="159"/>
    </location>
</feature>
<evidence type="ECO:0000313" key="2">
    <source>
        <dbReference type="EMBL" id="MBB6131302.1"/>
    </source>
</evidence>
<sequence>MKNLIVLILLFVFAGASTVKAQGIIDKANNLLNKADNASSTANRAGGTSDKVFGIFKKKKKADAATPANAISGYKTVITIKGITMENLRKLNANVKACAGVDSTKMKFSGTGSIILVAHAHGSTEDLLTALEKTSKAIFTDKNIEGMEDGKIDIALAKQ</sequence>
<proteinExistence type="predicted"/>
<keyword evidence="1" id="KW-0732">Signal</keyword>
<dbReference type="AlphaFoldDB" id="A0A841JM04"/>
<gene>
    <name evidence="2" type="ORF">HDF22_005453</name>
</gene>
<organism evidence="2 3">
    <name type="scientific">Mucilaginibacter lappiensis</name>
    <dbReference type="NCBI Taxonomy" id="354630"/>
    <lineage>
        <taxon>Bacteria</taxon>
        <taxon>Pseudomonadati</taxon>
        <taxon>Bacteroidota</taxon>
        <taxon>Sphingobacteriia</taxon>
        <taxon>Sphingobacteriales</taxon>
        <taxon>Sphingobacteriaceae</taxon>
        <taxon>Mucilaginibacter</taxon>
    </lineage>
</organism>
<protein>
    <submittedName>
        <fullName evidence="2">Uncharacterized protein</fullName>
    </submittedName>
</protein>
<dbReference type="Proteomes" id="UP000548326">
    <property type="component" value="Unassembled WGS sequence"/>
</dbReference>
<comment type="caution">
    <text evidence="2">The sequence shown here is derived from an EMBL/GenBank/DDBJ whole genome shotgun (WGS) entry which is preliminary data.</text>
</comment>
<dbReference type="EMBL" id="JACHCA010000022">
    <property type="protein sequence ID" value="MBB6131302.1"/>
    <property type="molecule type" value="Genomic_DNA"/>
</dbReference>
<name>A0A841JM04_9SPHI</name>
<evidence type="ECO:0000256" key="1">
    <source>
        <dbReference type="SAM" id="SignalP"/>
    </source>
</evidence>